<keyword evidence="7" id="KW-0540">Nuclease</keyword>
<keyword evidence="1 7" id="KW-0699">rRNA-binding</keyword>
<comment type="function">
    <text evidence="7">Endonuclease that is involved in the suppression of homologous recombination and thus may have a key role in the control of bacterial genetic diversity.</text>
</comment>
<dbReference type="InterPro" id="IPR046893">
    <property type="entry name" value="MSSS"/>
</dbReference>
<dbReference type="RefSeq" id="WP_345722913.1">
    <property type="nucleotide sequence ID" value="NZ_BAABRU010000010.1"/>
</dbReference>
<dbReference type="SMART" id="SM00533">
    <property type="entry name" value="MUTSd"/>
    <property type="match status" value="1"/>
</dbReference>
<keyword evidence="8" id="KW-0175">Coiled coil</keyword>
<evidence type="ECO:0000256" key="7">
    <source>
        <dbReference type="HAMAP-Rule" id="MF_00092"/>
    </source>
</evidence>
<comment type="similarity">
    <text evidence="7">Belongs to the DNA mismatch repair MutS family. MutS2 subfamily.</text>
</comment>
<dbReference type="EC" id="3.6.4.-" evidence="7"/>
<dbReference type="GO" id="GO:0004519">
    <property type="term" value="F:endonuclease activity"/>
    <property type="evidence" value="ECO:0007669"/>
    <property type="project" value="UniProtKB-KW"/>
</dbReference>
<gene>
    <name evidence="7 10" type="primary">mutS2</name>
    <name evidence="7" type="synonym">rqcU</name>
    <name evidence="10" type="ORF">Hgul01_03107</name>
</gene>
<keyword evidence="2 7" id="KW-0547">Nucleotide-binding</keyword>
<evidence type="ECO:0000256" key="2">
    <source>
        <dbReference type="ARBA" id="ARBA00022741"/>
    </source>
</evidence>
<dbReference type="EC" id="3.1.-.-" evidence="7"/>
<evidence type="ECO:0000256" key="3">
    <source>
        <dbReference type="ARBA" id="ARBA00022801"/>
    </source>
</evidence>
<dbReference type="SUPFAM" id="SSF160443">
    <property type="entry name" value="SMR domain-like"/>
    <property type="match status" value="1"/>
</dbReference>
<evidence type="ECO:0000256" key="1">
    <source>
        <dbReference type="ARBA" id="ARBA00022730"/>
    </source>
</evidence>
<dbReference type="Gene3D" id="3.30.1370.110">
    <property type="match status" value="1"/>
</dbReference>
<dbReference type="Pfam" id="PF00488">
    <property type="entry name" value="MutS_V"/>
    <property type="match status" value="1"/>
</dbReference>
<dbReference type="NCBIfam" id="TIGR01069">
    <property type="entry name" value="mutS2"/>
    <property type="match status" value="1"/>
</dbReference>
<evidence type="ECO:0000259" key="9">
    <source>
        <dbReference type="PROSITE" id="PS50828"/>
    </source>
</evidence>
<feature type="domain" description="Smr" evidence="9">
    <location>
        <begin position="729"/>
        <end position="804"/>
    </location>
</feature>
<dbReference type="PANTHER" id="PTHR48466:SF2">
    <property type="entry name" value="OS10G0509000 PROTEIN"/>
    <property type="match status" value="1"/>
</dbReference>
<dbReference type="InterPro" id="IPR036187">
    <property type="entry name" value="DNA_mismatch_repair_MutS_sf"/>
</dbReference>
<dbReference type="PANTHER" id="PTHR48466">
    <property type="entry name" value="OS10G0509000 PROTEIN-RELATED"/>
    <property type="match status" value="1"/>
</dbReference>
<organism evidence="10 11">
    <name type="scientific">Herpetosiphon gulosus</name>
    <dbReference type="NCBI Taxonomy" id="1973496"/>
    <lineage>
        <taxon>Bacteria</taxon>
        <taxon>Bacillati</taxon>
        <taxon>Chloroflexota</taxon>
        <taxon>Chloroflexia</taxon>
        <taxon>Herpetosiphonales</taxon>
        <taxon>Herpetosiphonaceae</taxon>
        <taxon>Herpetosiphon</taxon>
    </lineage>
</organism>
<protein>
    <recommendedName>
        <fullName evidence="7">Endonuclease MutS2</fullName>
        <ecNumber evidence="7">3.1.-.-</ecNumber>
    </recommendedName>
    <alternativeName>
        <fullName evidence="7">Ribosome-associated protein quality control-upstream factor</fullName>
        <shortName evidence="7">RQC-upstream factor</shortName>
        <shortName evidence="7">RqcU</shortName>
        <ecNumber evidence="7">3.6.4.-</ecNumber>
    </alternativeName>
</protein>
<evidence type="ECO:0000256" key="6">
    <source>
        <dbReference type="ARBA" id="ARBA00023125"/>
    </source>
</evidence>
<dbReference type="CDD" id="cd03280">
    <property type="entry name" value="ABC_MutS2"/>
    <property type="match status" value="1"/>
</dbReference>
<dbReference type="Proteomes" id="UP001428290">
    <property type="component" value="Unassembled WGS sequence"/>
</dbReference>
<dbReference type="Gene3D" id="3.40.50.300">
    <property type="entry name" value="P-loop containing nucleotide triphosphate hydrolases"/>
    <property type="match status" value="1"/>
</dbReference>
<dbReference type="Pfam" id="PF20297">
    <property type="entry name" value="MSSS"/>
    <property type="match status" value="1"/>
</dbReference>
<dbReference type="InterPro" id="IPR045076">
    <property type="entry name" value="MutS"/>
</dbReference>
<keyword evidence="3 7" id="KW-0378">Hydrolase</keyword>
<dbReference type="InterPro" id="IPR000432">
    <property type="entry name" value="DNA_mismatch_repair_MutS_C"/>
</dbReference>
<feature type="binding site" evidence="7">
    <location>
        <begin position="342"/>
        <end position="349"/>
    </location>
    <ligand>
        <name>ATP</name>
        <dbReference type="ChEBI" id="CHEBI:30616"/>
    </ligand>
</feature>
<sequence>MISEVVLQTLEFDKVRDQLARHAAFSASRELVAQLHPSTDGQWILQAQIRTSAARALIESFADVSIGGARDVRPAVEHARRGGILEASRVQEIASTLSAMRRLRGQVLRNHPDFVPLHPLADQLPNLATLEHEIERTIGPDGEVLDSASAELGRLRSAIRVAFNRLQERLQAIINSSQYADVLQEPIITVRDGRYVVPVKAPQRRALRGIVHDQSSSGATLYIEPLATVELNNQWRELQLAEREEIQRILAALSGKIANEGMAIIVGVEATAELDLAFAKAKYSISLRANQPAINTPAPVDDLHPESTLSLLKARHPLLNQDLVVPTDVWLGGPTQMIIITGPNTGGKTVALKTVGLMALMAQAGLHIPAHQGSRLPIFGKIFADIGDEQSIEQSLSTFSSHMTNIIQILDRVTPDSLVLFDELGAGTDPVEGAALARAIIERLLNVGCLAMATSHYAELKAFAYSTDGVENASVEFDVETLSPTYRLSIGLPGRSNALAIAERLGLKRDLIERARATISRDNVQVEDLLAAIHRERTTAESEAARAMELREDAELVRDRLSRELYEFEQDREQQLASYQRQLDDELRDVRAELRRLRDEFRSVSVSRQWMEQAEQRLSRVAERVPQTPTPPKAKVPVVPKVALAPLPRTIQVGDQVFVSSVKLSGVVLDLDEEANEAEVQLGGFRLRVDLRELRLEKAGTTPTQATQKYVPVQRMINTPPPPNVSMQLDMRGWRASDVESQLDHYLNDAYLANLSEVRLVHGKGTGALRQVVRTLLKRHPLVESYNSGSQGDGGDGVTIAKMVAR</sequence>
<comment type="subunit">
    <text evidence="7">Homodimer. Binds to stalled ribosomes, contacting rRNA.</text>
</comment>
<evidence type="ECO:0000256" key="5">
    <source>
        <dbReference type="ARBA" id="ARBA00022884"/>
    </source>
</evidence>
<dbReference type="PROSITE" id="PS50828">
    <property type="entry name" value="SMR"/>
    <property type="match status" value="1"/>
</dbReference>
<keyword evidence="7 10" id="KW-0255">Endonuclease</keyword>
<dbReference type="SUPFAM" id="SSF48334">
    <property type="entry name" value="DNA repair protein MutS, domain III"/>
    <property type="match status" value="1"/>
</dbReference>
<dbReference type="SMART" id="SM00534">
    <property type="entry name" value="MUTSac"/>
    <property type="match status" value="1"/>
</dbReference>
<reference evidence="10 11" key="1">
    <citation type="submission" date="2024-02" db="EMBL/GenBank/DDBJ databases">
        <title>Herpetosiphon gulosus NBRC 112829.</title>
        <authorList>
            <person name="Ichikawa N."/>
            <person name="Katano-Makiyama Y."/>
            <person name="Hidaka K."/>
        </authorList>
    </citation>
    <scope>NUCLEOTIDE SEQUENCE [LARGE SCALE GENOMIC DNA]</scope>
    <source>
        <strain evidence="10 11">NBRC 112829</strain>
    </source>
</reference>
<comment type="function">
    <text evidence="7">Acts as a ribosome collision sensor, splitting the ribosome into its 2 subunits. Detects stalled/collided 70S ribosomes which it binds and splits by an ATP-hydrolysis driven conformational change. Acts upstream of the ribosome quality control system (RQC), a ribosome-associated complex that mediates the extraction of incompletely synthesized nascent chains from stalled ribosomes and their subsequent degradation. Probably generates substrates for RQC.</text>
</comment>
<dbReference type="InterPro" id="IPR036063">
    <property type="entry name" value="Smr_dom_sf"/>
</dbReference>
<evidence type="ECO:0000313" key="11">
    <source>
        <dbReference type="Proteomes" id="UP001428290"/>
    </source>
</evidence>
<keyword evidence="4 7" id="KW-0067">ATP-binding</keyword>
<feature type="coiled-coil region" evidence="8">
    <location>
        <begin position="544"/>
        <end position="600"/>
    </location>
</feature>
<proteinExistence type="inferred from homology"/>
<dbReference type="InterPro" id="IPR002625">
    <property type="entry name" value="Smr_dom"/>
</dbReference>
<dbReference type="SMART" id="SM00463">
    <property type="entry name" value="SMR"/>
    <property type="match status" value="1"/>
</dbReference>
<dbReference type="Pfam" id="PF01713">
    <property type="entry name" value="Smr"/>
    <property type="match status" value="1"/>
</dbReference>
<dbReference type="HAMAP" id="MF_00092">
    <property type="entry name" value="MutS2"/>
    <property type="match status" value="1"/>
</dbReference>
<dbReference type="PIRSF" id="PIRSF005814">
    <property type="entry name" value="MutS_YshD"/>
    <property type="match status" value="1"/>
</dbReference>
<keyword evidence="6 7" id="KW-0238">DNA-binding</keyword>
<evidence type="ECO:0000256" key="4">
    <source>
        <dbReference type="ARBA" id="ARBA00022840"/>
    </source>
</evidence>
<comment type="caution">
    <text evidence="10">The sequence shown here is derived from an EMBL/GenBank/DDBJ whole genome shotgun (WGS) entry which is preliminary data.</text>
</comment>
<accession>A0ABP9X472</accession>
<dbReference type="PROSITE" id="PS00486">
    <property type="entry name" value="DNA_MISMATCH_REPAIR_2"/>
    <property type="match status" value="1"/>
</dbReference>
<dbReference type="InterPro" id="IPR007696">
    <property type="entry name" value="DNA_mismatch_repair_MutS_core"/>
</dbReference>
<name>A0ABP9X472_9CHLR</name>
<evidence type="ECO:0000256" key="8">
    <source>
        <dbReference type="SAM" id="Coils"/>
    </source>
</evidence>
<dbReference type="InterPro" id="IPR005747">
    <property type="entry name" value="MutS2"/>
</dbReference>
<dbReference type="InterPro" id="IPR027417">
    <property type="entry name" value="P-loop_NTPase"/>
</dbReference>
<keyword evidence="5 7" id="KW-0694">RNA-binding</keyword>
<dbReference type="EMBL" id="BAABRU010000010">
    <property type="protein sequence ID" value="GAA5529300.1"/>
    <property type="molecule type" value="Genomic_DNA"/>
</dbReference>
<keyword evidence="11" id="KW-1185">Reference proteome</keyword>
<dbReference type="SUPFAM" id="SSF52540">
    <property type="entry name" value="P-loop containing nucleoside triphosphate hydrolases"/>
    <property type="match status" value="1"/>
</dbReference>
<evidence type="ECO:0000313" key="10">
    <source>
        <dbReference type="EMBL" id="GAA5529300.1"/>
    </source>
</evidence>